<evidence type="ECO:0000313" key="2">
    <source>
        <dbReference type="EMBL" id="KKU14742.1"/>
    </source>
</evidence>
<organism evidence="2 3">
    <name type="scientific">Candidatus Jorgensenbacteria bacterium GW2011_GWA2_45_9</name>
    <dbReference type="NCBI Taxonomy" id="1618663"/>
    <lineage>
        <taxon>Bacteria</taxon>
        <taxon>Candidatus Joergenseniibacteriota</taxon>
    </lineage>
</organism>
<protein>
    <submittedName>
        <fullName evidence="2">Uncharacterized protein</fullName>
    </submittedName>
</protein>
<proteinExistence type="predicted"/>
<name>A0A0G1N358_9BACT</name>
<dbReference type="Proteomes" id="UP000034727">
    <property type="component" value="Unassembled WGS sequence"/>
</dbReference>
<feature type="transmembrane region" description="Helical" evidence="1">
    <location>
        <begin position="6"/>
        <end position="27"/>
    </location>
</feature>
<accession>A0A0G1N358</accession>
<evidence type="ECO:0000313" key="3">
    <source>
        <dbReference type="Proteomes" id="UP000034727"/>
    </source>
</evidence>
<feature type="transmembrane region" description="Helical" evidence="1">
    <location>
        <begin position="57"/>
        <end position="76"/>
    </location>
</feature>
<reference evidence="2 3" key="1">
    <citation type="journal article" date="2015" name="Nature">
        <title>rRNA introns, odd ribosomes, and small enigmatic genomes across a large radiation of phyla.</title>
        <authorList>
            <person name="Brown C.T."/>
            <person name="Hug L.A."/>
            <person name="Thomas B.C."/>
            <person name="Sharon I."/>
            <person name="Castelle C.J."/>
            <person name="Singh A."/>
            <person name="Wilkins M.J."/>
            <person name="Williams K.H."/>
            <person name="Banfield J.F."/>
        </authorList>
    </citation>
    <scope>NUCLEOTIDE SEQUENCE [LARGE SCALE GENOMIC DNA]</scope>
</reference>
<dbReference type="AlphaFoldDB" id="A0A0G1N358"/>
<keyword evidence="1" id="KW-0812">Transmembrane</keyword>
<evidence type="ECO:0000256" key="1">
    <source>
        <dbReference type="SAM" id="Phobius"/>
    </source>
</evidence>
<comment type="caution">
    <text evidence="2">The sequence shown here is derived from an EMBL/GenBank/DDBJ whole genome shotgun (WGS) entry which is preliminary data.</text>
</comment>
<keyword evidence="1" id="KW-0472">Membrane</keyword>
<sequence>MYNFSFISLVMGFLAIASFFLSVFFCLTKDIKAGMWMQVMVIVATSALFLANIHTIYGGSSLVVSVPLSWMPILAWHRFQKIKSVIDLIKIEIVAMEILERIKSLGGDMKNTTETTSNHDQLALDLEE</sequence>
<keyword evidence="1" id="KW-1133">Transmembrane helix</keyword>
<dbReference type="EMBL" id="LCLJ01000017">
    <property type="protein sequence ID" value="KKU14742.1"/>
    <property type="molecule type" value="Genomic_DNA"/>
</dbReference>
<gene>
    <name evidence="2" type="ORF">UX22_C0017G0009</name>
</gene>